<sequence length="111" mass="11638">PRDAAAGPLRGRVRHPLASAASSAASGRAVRVAEDSMLRAQRMAQPVSPPGDGADRHVKISALCPLLATEFKRGGEPEDNAIAQVTAAAAIALYDRFRLHASPKPNRRGPP</sequence>
<feature type="compositionally biased region" description="Low complexity" evidence="1">
    <location>
        <begin position="18"/>
        <end position="28"/>
    </location>
</feature>
<feature type="non-terminal residue" evidence="2">
    <location>
        <position position="1"/>
    </location>
</feature>
<keyword evidence="3" id="KW-1185">Reference proteome</keyword>
<protein>
    <submittedName>
        <fullName evidence="2">Uncharacterized protein</fullName>
    </submittedName>
</protein>
<organism evidence="2 3">
    <name type="scientific">Macrophomina phaseolina</name>
    <dbReference type="NCBI Taxonomy" id="35725"/>
    <lineage>
        <taxon>Eukaryota</taxon>
        <taxon>Fungi</taxon>
        <taxon>Dikarya</taxon>
        <taxon>Ascomycota</taxon>
        <taxon>Pezizomycotina</taxon>
        <taxon>Dothideomycetes</taxon>
        <taxon>Dothideomycetes incertae sedis</taxon>
        <taxon>Botryosphaeriales</taxon>
        <taxon>Botryosphaeriaceae</taxon>
        <taxon>Macrophomina</taxon>
    </lineage>
</organism>
<reference evidence="2 3" key="1">
    <citation type="journal article" date="2021" name="Nat. Commun.">
        <title>Genetic determinants of endophytism in the Arabidopsis root mycobiome.</title>
        <authorList>
            <person name="Mesny F."/>
            <person name="Miyauchi S."/>
            <person name="Thiergart T."/>
            <person name="Pickel B."/>
            <person name="Atanasova L."/>
            <person name="Karlsson M."/>
            <person name="Huettel B."/>
            <person name="Barry K.W."/>
            <person name="Haridas S."/>
            <person name="Chen C."/>
            <person name="Bauer D."/>
            <person name="Andreopoulos W."/>
            <person name="Pangilinan J."/>
            <person name="LaButti K."/>
            <person name="Riley R."/>
            <person name="Lipzen A."/>
            <person name="Clum A."/>
            <person name="Drula E."/>
            <person name="Henrissat B."/>
            <person name="Kohler A."/>
            <person name="Grigoriev I.V."/>
            <person name="Martin F.M."/>
            <person name="Hacquard S."/>
        </authorList>
    </citation>
    <scope>NUCLEOTIDE SEQUENCE [LARGE SCALE GENOMIC DNA]</scope>
    <source>
        <strain evidence="2 3">MPI-SDFR-AT-0080</strain>
    </source>
</reference>
<feature type="region of interest" description="Disordered" evidence="1">
    <location>
        <begin position="1"/>
        <end position="28"/>
    </location>
</feature>
<comment type="caution">
    <text evidence="2">The sequence shown here is derived from an EMBL/GenBank/DDBJ whole genome shotgun (WGS) entry which is preliminary data.</text>
</comment>
<proteinExistence type="predicted"/>
<evidence type="ECO:0000313" key="3">
    <source>
        <dbReference type="Proteomes" id="UP000774617"/>
    </source>
</evidence>
<dbReference type="EMBL" id="JAGTJR010000021">
    <property type="protein sequence ID" value="KAH7044089.1"/>
    <property type="molecule type" value="Genomic_DNA"/>
</dbReference>
<accession>A0ABQ8G485</accession>
<name>A0ABQ8G485_9PEZI</name>
<evidence type="ECO:0000256" key="1">
    <source>
        <dbReference type="SAM" id="MobiDB-lite"/>
    </source>
</evidence>
<evidence type="ECO:0000313" key="2">
    <source>
        <dbReference type="EMBL" id="KAH7044089.1"/>
    </source>
</evidence>
<dbReference type="Proteomes" id="UP000774617">
    <property type="component" value="Unassembled WGS sequence"/>
</dbReference>
<gene>
    <name evidence="2" type="ORF">B0J12DRAFT_760573</name>
</gene>